<dbReference type="CDD" id="cd17873">
    <property type="entry name" value="FlhF"/>
    <property type="match status" value="1"/>
</dbReference>
<keyword evidence="7" id="KW-1005">Bacterial flagellum biogenesis</keyword>
<name>A0A6F8PMC5_9GAMM</name>
<evidence type="ECO:0000256" key="14">
    <source>
        <dbReference type="SAM" id="MobiDB-lite"/>
    </source>
</evidence>
<dbReference type="KEGG" id="tzo:THMIRHAT_08960"/>
<evidence type="ECO:0000259" key="16">
    <source>
        <dbReference type="SMART" id="SM00962"/>
    </source>
</evidence>
<evidence type="ECO:0000256" key="10">
    <source>
        <dbReference type="ARBA" id="ARBA00023136"/>
    </source>
</evidence>
<dbReference type="InterPro" id="IPR003593">
    <property type="entry name" value="AAA+_ATPase"/>
</dbReference>
<dbReference type="Proteomes" id="UP000501466">
    <property type="component" value="Chromosome"/>
</dbReference>
<keyword evidence="8" id="KW-0653">Protein transport</keyword>
<keyword evidence="5" id="KW-1003">Cell membrane</keyword>
<feature type="domain" description="AAA+ ATPase" evidence="15">
    <location>
        <begin position="171"/>
        <end position="327"/>
    </location>
</feature>
<evidence type="ECO:0000256" key="8">
    <source>
        <dbReference type="ARBA" id="ARBA00022927"/>
    </source>
</evidence>
<comment type="subcellular location">
    <subcellularLocation>
        <location evidence="1">Cell membrane</location>
        <topology evidence="1">Peripheral membrane protein</topology>
        <orientation evidence="1">Cytoplasmic side</orientation>
    </subcellularLocation>
</comment>
<evidence type="ECO:0000256" key="13">
    <source>
        <dbReference type="NCBIfam" id="TIGR03499"/>
    </source>
</evidence>
<dbReference type="RefSeq" id="WP_173290977.1">
    <property type="nucleotide sequence ID" value="NZ_AP021888.1"/>
</dbReference>
<feature type="region of interest" description="Disordered" evidence="14">
    <location>
        <begin position="49"/>
        <end position="82"/>
    </location>
</feature>
<dbReference type="SMART" id="SM00962">
    <property type="entry name" value="SRP54"/>
    <property type="match status" value="1"/>
</dbReference>
<evidence type="ECO:0000313" key="17">
    <source>
        <dbReference type="EMBL" id="BBP43150.1"/>
    </source>
</evidence>
<dbReference type="Gene3D" id="3.40.50.300">
    <property type="entry name" value="P-loop containing nucleotide triphosphate hydrolases"/>
    <property type="match status" value="1"/>
</dbReference>
<evidence type="ECO:0000256" key="2">
    <source>
        <dbReference type="ARBA" id="ARBA00008531"/>
    </source>
</evidence>
<organism evidence="17 18">
    <name type="scientific">Thiosulfativibrio zosterae</name>
    <dbReference type="NCBI Taxonomy" id="2675053"/>
    <lineage>
        <taxon>Bacteria</taxon>
        <taxon>Pseudomonadati</taxon>
        <taxon>Pseudomonadota</taxon>
        <taxon>Gammaproteobacteria</taxon>
        <taxon>Thiotrichales</taxon>
        <taxon>Piscirickettsiaceae</taxon>
        <taxon>Thiosulfativibrio</taxon>
    </lineage>
</organism>
<dbReference type="EMBL" id="AP021888">
    <property type="protein sequence ID" value="BBP43150.1"/>
    <property type="molecule type" value="Genomic_DNA"/>
</dbReference>
<dbReference type="GO" id="GO:0006614">
    <property type="term" value="P:SRP-dependent cotranslational protein targeting to membrane"/>
    <property type="evidence" value="ECO:0007669"/>
    <property type="project" value="UniProtKB-UniRule"/>
</dbReference>
<keyword evidence="17" id="KW-0282">Flagellum</keyword>
<dbReference type="Gene3D" id="1.20.120.1380">
    <property type="entry name" value="Flagellar FlhF biosynthesis protein, N domain"/>
    <property type="match status" value="1"/>
</dbReference>
<dbReference type="Pfam" id="PF00448">
    <property type="entry name" value="SRP54"/>
    <property type="match status" value="1"/>
</dbReference>
<keyword evidence="10" id="KW-0472">Membrane</keyword>
<evidence type="ECO:0000256" key="7">
    <source>
        <dbReference type="ARBA" id="ARBA00022795"/>
    </source>
</evidence>
<dbReference type="GO" id="GO:0044781">
    <property type="term" value="P:bacterial-type flagellum organization"/>
    <property type="evidence" value="ECO:0007669"/>
    <property type="project" value="UniProtKB-UniRule"/>
</dbReference>
<reference evidence="18" key="1">
    <citation type="submission" date="2019-11" db="EMBL/GenBank/DDBJ databases">
        <title>Isolation and characterization of two novel species in the genus Thiomicrorhabdus.</title>
        <authorList>
            <person name="Mochizuki J."/>
            <person name="Kojima H."/>
            <person name="Fukui M."/>
        </authorList>
    </citation>
    <scope>NUCLEOTIDE SEQUENCE [LARGE SCALE GENOMIC DNA]</scope>
    <source>
        <strain evidence="18">AkT22</strain>
    </source>
</reference>
<evidence type="ECO:0000256" key="3">
    <source>
        <dbReference type="ARBA" id="ARBA00014919"/>
    </source>
</evidence>
<keyword evidence="18" id="KW-1185">Reference proteome</keyword>
<dbReference type="GO" id="GO:0015031">
    <property type="term" value="P:protein transport"/>
    <property type="evidence" value="ECO:0007669"/>
    <property type="project" value="UniProtKB-KW"/>
</dbReference>
<sequence>MKLKRYLASNMRQAMALVRDELGIDAVIMSTRNTPEGVEVVAAIDPEAQEHKTQSNKGHSEARSSFVSNELRGQTQMTPQQSTEIARMSEELKAVRSLLEDQLSGLAWGQAEQNDPNRVAILKRLVQLGIGWDLAQKLTNRVQIHRDSAWSDILFEIEKSIPVEERDVVDKGGIVALVGPTGVGKTTTIAKMASRFVMRNSASQLALITTDCYKIGAQAQLKTFADLLGVPVHVVNSEGELYTLLSALTSKKLILIDTAGMSQRDLKLSQQLTKDQAGMNTVRNYLVMSAATQLSVMKDIVKSFKQVGLTGCILTKVDEALQLGNILTVLVEQKLPISYLSDGQRVPEDLAPIRVRDLIDKAIVLGQQQSKTESEDSAFRLGMGKEISDAQ</sequence>
<dbReference type="SUPFAM" id="SSF52540">
    <property type="entry name" value="P-loop containing nucleoside triphosphate hydrolases"/>
    <property type="match status" value="1"/>
</dbReference>
<gene>
    <name evidence="17" type="primary">flhF</name>
    <name evidence="17" type="ORF">THMIRHAT_08960</name>
</gene>
<dbReference type="GO" id="GO:0005886">
    <property type="term" value="C:plasma membrane"/>
    <property type="evidence" value="ECO:0007669"/>
    <property type="project" value="UniProtKB-SubCell"/>
</dbReference>
<comment type="function">
    <text evidence="12">Necessary for flagellar biosynthesis. May be involved in translocation of the flagellum.</text>
</comment>
<dbReference type="InterPro" id="IPR027417">
    <property type="entry name" value="P-loop_NTPase"/>
</dbReference>
<accession>A0A6F8PMC5</accession>
<feature type="domain" description="SRP54-type proteins GTP-binding" evidence="16">
    <location>
        <begin position="172"/>
        <end position="364"/>
    </location>
</feature>
<dbReference type="PANTHER" id="PTHR43134">
    <property type="entry name" value="SIGNAL RECOGNITION PARTICLE RECEPTOR SUBUNIT ALPHA"/>
    <property type="match status" value="1"/>
</dbReference>
<keyword evidence="17" id="KW-0966">Cell projection</keyword>
<evidence type="ECO:0000256" key="11">
    <source>
        <dbReference type="ARBA" id="ARBA00023225"/>
    </source>
</evidence>
<dbReference type="FunFam" id="3.40.50.300:FF:000695">
    <property type="entry name" value="Flagellar biosynthesis regulator FlhF"/>
    <property type="match status" value="1"/>
</dbReference>
<dbReference type="GO" id="GO:0005525">
    <property type="term" value="F:GTP binding"/>
    <property type="evidence" value="ECO:0007669"/>
    <property type="project" value="UniProtKB-UniRule"/>
</dbReference>
<keyword evidence="17" id="KW-0969">Cilium</keyword>
<dbReference type="SMART" id="SM00382">
    <property type="entry name" value="AAA"/>
    <property type="match status" value="1"/>
</dbReference>
<proteinExistence type="inferred from homology"/>
<keyword evidence="4" id="KW-0813">Transport</keyword>
<dbReference type="AlphaFoldDB" id="A0A6F8PMC5"/>
<dbReference type="NCBIfam" id="TIGR03499">
    <property type="entry name" value="FlhF"/>
    <property type="match status" value="1"/>
</dbReference>
<keyword evidence="11" id="KW-1006">Bacterial flagellum protein export</keyword>
<keyword evidence="6" id="KW-0547">Nucleotide-binding</keyword>
<evidence type="ECO:0000256" key="4">
    <source>
        <dbReference type="ARBA" id="ARBA00022448"/>
    </source>
</evidence>
<evidence type="ECO:0000313" key="18">
    <source>
        <dbReference type="Proteomes" id="UP000501466"/>
    </source>
</evidence>
<dbReference type="InterPro" id="IPR000897">
    <property type="entry name" value="SRP54_GTPase_dom"/>
</dbReference>
<evidence type="ECO:0000259" key="15">
    <source>
        <dbReference type="SMART" id="SM00382"/>
    </source>
</evidence>
<evidence type="ECO:0000256" key="5">
    <source>
        <dbReference type="ARBA" id="ARBA00022475"/>
    </source>
</evidence>
<dbReference type="PANTHER" id="PTHR43134:SF3">
    <property type="entry name" value="FLAGELLAR BIOSYNTHESIS PROTEIN FLHF"/>
    <property type="match status" value="1"/>
</dbReference>
<feature type="compositionally biased region" description="Polar residues" evidence="14">
    <location>
        <begin position="63"/>
        <end position="82"/>
    </location>
</feature>
<dbReference type="GO" id="GO:0005047">
    <property type="term" value="F:signal recognition particle binding"/>
    <property type="evidence" value="ECO:0007669"/>
    <property type="project" value="TreeGrafter"/>
</dbReference>
<evidence type="ECO:0000256" key="9">
    <source>
        <dbReference type="ARBA" id="ARBA00023134"/>
    </source>
</evidence>
<evidence type="ECO:0000256" key="6">
    <source>
        <dbReference type="ARBA" id="ARBA00022741"/>
    </source>
</evidence>
<keyword evidence="9" id="KW-0342">GTP-binding</keyword>
<protein>
    <recommendedName>
        <fullName evidence="3 13">Flagellar biosynthesis protein FlhF</fullName>
    </recommendedName>
</protein>
<evidence type="ECO:0000256" key="1">
    <source>
        <dbReference type="ARBA" id="ARBA00004413"/>
    </source>
</evidence>
<feature type="compositionally biased region" description="Basic and acidic residues" evidence="14">
    <location>
        <begin position="49"/>
        <end position="62"/>
    </location>
</feature>
<evidence type="ECO:0000256" key="12">
    <source>
        <dbReference type="ARBA" id="ARBA00025337"/>
    </source>
</evidence>
<comment type="similarity">
    <text evidence="2">Belongs to the GTP-binding SRP family.</text>
</comment>
<dbReference type="InterPro" id="IPR047040">
    <property type="entry name" value="FlhF__GTPase_dom"/>
</dbReference>
<dbReference type="GO" id="GO:0003924">
    <property type="term" value="F:GTPase activity"/>
    <property type="evidence" value="ECO:0007669"/>
    <property type="project" value="UniProtKB-UniRule"/>
</dbReference>
<dbReference type="InterPro" id="IPR020006">
    <property type="entry name" value="FlhF"/>
</dbReference>